<dbReference type="AlphaFoldDB" id="A0A918W728"/>
<evidence type="ECO:0000313" key="2">
    <source>
        <dbReference type="EMBL" id="GHA80170.1"/>
    </source>
</evidence>
<accession>A0A918W728</accession>
<reference evidence="2" key="1">
    <citation type="journal article" date="2014" name="Int. J. Syst. Evol. Microbiol.">
        <title>Complete genome sequence of Corynebacterium casei LMG S-19264T (=DSM 44701T), isolated from a smear-ripened cheese.</title>
        <authorList>
            <consortium name="US DOE Joint Genome Institute (JGI-PGF)"/>
            <person name="Walter F."/>
            <person name="Albersmeier A."/>
            <person name="Kalinowski J."/>
            <person name="Ruckert C."/>
        </authorList>
    </citation>
    <scope>NUCLEOTIDE SEQUENCE</scope>
    <source>
        <strain evidence="2">KCTC 23077</strain>
    </source>
</reference>
<gene>
    <name evidence="2" type="ORF">GCM10007067_17320</name>
</gene>
<dbReference type="RefSeq" id="WP_189455448.1">
    <property type="nucleotide sequence ID" value="NZ_BMYD01000002.1"/>
</dbReference>
<feature type="signal peptide" evidence="1">
    <location>
        <begin position="1"/>
        <end position="18"/>
    </location>
</feature>
<evidence type="ECO:0000313" key="3">
    <source>
        <dbReference type="Proteomes" id="UP000646426"/>
    </source>
</evidence>
<protein>
    <submittedName>
        <fullName evidence="2">Uncharacterized protein</fullName>
    </submittedName>
</protein>
<organism evidence="2 3">
    <name type="scientific">Cognatilysobacter bugurensis</name>
    <dbReference type="NCBI Taxonomy" id="543356"/>
    <lineage>
        <taxon>Bacteria</taxon>
        <taxon>Pseudomonadati</taxon>
        <taxon>Pseudomonadota</taxon>
        <taxon>Gammaproteobacteria</taxon>
        <taxon>Lysobacterales</taxon>
        <taxon>Lysobacteraceae</taxon>
        <taxon>Cognatilysobacter</taxon>
    </lineage>
</organism>
<dbReference type="PROSITE" id="PS51257">
    <property type="entry name" value="PROKAR_LIPOPROTEIN"/>
    <property type="match status" value="1"/>
</dbReference>
<dbReference type="EMBL" id="BMYD01000002">
    <property type="protein sequence ID" value="GHA80170.1"/>
    <property type="molecule type" value="Genomic_DNA"/>
</dbReference>
<feature type="chain" id="PRO_5037893199" evidence="1">
    <location>
        <begin position="19"/>
        <end position="276"/>
    </location>
</feature>
<comment type="caution">
    <text evidence="2">The sequence shown here is derived from an EMBL/GenBank/DDBJ whole genome shotgun (WGS) entry which is preliminary data.</text>
</comment>
<reference evidence="2" key="2">
    <citation type="submission" date="2020-09" db="EMBL/GenBank/DDBJ databases">
        <authorList>
            <person name="Sun Q."/>
            <person name="Kim S."/>
        </authorList>
    </citation>
    <scope>NUCLEOTIDE SEQUENCE</scope>
    <source>
        <strain evidence="2">KCTC 23077</strain>
    </source>
</reference>
<name>A0A918W728_9GAMM</name>
<evidence type="ECO:0000256" key="1">
    <source>
        <dbReference type="SAM" id="SignalP"/>
    </source>
</evidence>
<dbReference type="Proteomes" id="UP000646426">
    <property type="component" value="Unassembled WGS sequence"/>
</dbReference>
<keyword evidence="1" id="KW-0732">Signal</keyword>
<sequence>MRIDLRLTLLLMTICLMAACTHTRDPLADWLGERRSESYRPPAAADTTALAAAFDAALRDDARAHWAALGYESRSFDEGTAVREAAPVARGWGAYVFRTGPAAALVIQAPHVDSDLLTGEIALSVYRARRARVLALSTAHRRLPGADQANAAGAPFSLLAIEAVAREPGTAIVQLHGYGEATARKHALSPDSVVISNGTERPDPALRALAGCLRTAGFNARVFPEQAPYPGGTRNAVRRAIAERSAGRFVHLELGRRLRDELVRDPQRVEAFAACL</sequence>
<keyword evidence="3" id="KW-1185">Reference proteome</keyword>
<proteinExistence type="predicted"/>